<feature type="compositionally biased region" description="Basic residues" evidence="1">
    <location>
        <begin position="225"/>
        <end position="249"/>
    </location>
</feature>
<reference evidence="2 3" key="1">
    <citation type="submission" date="2019-01" db="EMBL/GenBank/DDBJ databases">
        <authorList>
            <person name="Sayadi A."/>
        </authorList>
    </citation>
    <scope>NUCLEOTIDE SEQUENCE [LARGE SCALE GENOMIC DNA]</scope>
</reference>
<dbReference type="InterPro" id="IPR032727">
    <property type="entry name" value="CLAMP"/>
</dbReference>
<proteinExistence type="predicted"/>
<dbReference type="Proteomes" id="UP000410492">
    <property type="component" value="Unassembled WGS sequence"/>
</dbReference>
<feature type="region of interest" description="Disordered" evidence="1">
    <location>
        <begin position="218"/>
        <end position="249"/>
    </location>
</feature>
<dbReference type="PANTHER" id="PTHR28457">
    <property type="entry name" value="COILED-COIL DOMAIN-CONTAINING PROTEIN 189"/>
    <property type="match status" value="1"/>
</dbReference>
<dbReference type="AlphaFoldDB" id="A0A653CCZ5"/>
<dbReference type="PANTHER" id="PTHR28457:SF1">
    <property type="entry name" value="CILIA- AND FLAGELLA-ASSOCIATED PROTEIN 119"/>
    <property type="match status" value="1"/>
</dbReference>
<organism evidence="2 3">
    <name type="scientific">Callosobruchus maculatus</name>
    <name type="common">Southern cowpea weevil</name>
    <name type="synonym">Pulse bruchid</name>
    <dbReference type="NCBI Taxonomy" id="64391"/>
    <lineage>
        <taxon>Eukaryota</taxon>
        <taxon>Metazoa</taxon>
        <taxon>Ecdysozoa</taxon>
        <taxon>Arthropoda</taxon>
        <taxon>Hexapoda</taxon>
        <taxon>Insecta</taxon>
        <taxon>Pterygota</taxon>
        <taxon>Neoptera</taxon>
        <taxon>Endopterygota</taxon>
        <taxon>Coleoptera</taxon>
        <taxon>Polyphaga</taxon>
        <taxon>Cucujiformia</taxon>
        <taxon>Chrysomeloidea</taxon>
        <taxon>Chrysomelidae</taxon>
        <taxon>Bruchinae</taxon>
        <taxon>Bruchini</taxon>
        <taxon>Callosobruchus</taxon>
    </lineage>
</organism>
<accession>A0A653CCZ5</accession>
<name>A0A653CCZ5_CALMS</name>
<dbReference type="OrthoDB" id="425082at2759"/>
<dbReference type="Pfam" id="PF14769">
    <property type="entry name" value="CLAMP"/>
    <property type="match status" value="1"/>
</dbReference>
<evidence type="ECO:0000313" key="3">
    <source>
        <dbReference type="Proteomes" id="UP000410492"/>
    </source>
</evidence>
<evidence type="ECO:0000313" key="2">
    <source>
        <dbReference type="EMBL" id="VEN45822.1"/>
    </source>
</evidence>
<dbReference type="EMBL" id="CAACVG010007507">
    <property type="protein sequence ID" value="VEN45822.1"/>
    <property type="molecule type" value="Genomic_DNA"/>
</dbReference>
<sequence>MPDEIQNNELLYALLPHICKHRSRIDDYFIIGPERKETEEETQKANFYVFHEPKIPIPEPKLDVWAYLDEDAVLSLLNAEKPKLVRRIVDSFLNSNHPKGTPRYLFIELIYTLVKFCKKSQFDIVKSSAVLSIFYLTHNYFISRHDVSAEKIYNYFKDLVMCHSIPFPPKCSRILSHADATEIMELFCKMYLRNLPIIKFLCSPNFAFQLPYELPVEEPPEKAKKEKKGKKDKGGKKGSGKGSRKSGKK</sequence>
<keyword evidence="3" id="KW-1185">Reference proteome</keyword>
<evidence type="ECO:0000256" key="1">
    <source>
        <dbReference type="SAM" id="MobiDB-lite"/>
    </source>
</evidence>
<gene>
    <name evidence="2" type="ORF">CALMAC_LOCUS8142</name>
</gene>
<protein>
    <submittedName>
        <fullName evidence="2">Uncharacterized protein</fullName>
    </submittedName>
</protein>